<dbReference type="RefSeq" id="WP_410035141.1">
    <property type="nucleotide sequence ID" value="NZ_JBGMEF010000007.1"/>
</dbReference>
<gene>
    <name evidence="1" type="ORF">ACCQ42_01550</name>
</gene>
<dbReference type="PANTHER" id="PTHR31891">
    <property type="entry name" value="FORMAMIDASE C869.04-RELATED"/>
    <property type="match status" value="1"/>
</dbReference>
<evidence type="ECO:0000313" key="1">
    <source>
        <dbReference type="EMBL" id="MFO3666461.1"/>
    </source>
</evidence>
<dbReference type="SUPFAM" id="SSF141130">
    <property type="entry name" value="Acetamidase/Formamidase-like"/>
    <property type="match status" value="1"/>
</dbReference>
<protein>
    <submittedName>
        <fullName evidence="1">Acetamidase/formamidase family protein</fullName>
    </submittedName>
</protein>
<keyword evidence="2" id="KW-1185">Reference proteome</keyword>
<dbReference type="Proteomes" id="UP001637994">
    <property type="component" value="Unassembled WGS sequence"/>
</dbReference>
<evidence type="ECO:0000313" key="2">
    <source>
        <dbReference type="Proteomes" id="UP001637994"/>
    </source>
</evidence>
<accession>A0ABW9MAW9</accession>
<proteinExistence type="predicted"/>
<dbReference type="Pfam" id="PF03069">
    <property type="entry name" value="FmdA_AmdA"/>
    <property type="match status" value="1"/>
</dbReference>
<comment type="caution">
    <text evidence="1">The sequence shown here is derived from an EMBL/GenBank/DDBJ whole genome shotgun (WGS) entry which is preliminary data.</text>
</comment>
<dbReference type="EMBL" id="JBGMEF010000007">
    <property type="protein sequence ID" value="MFO3666461.1"/>
    <property type="molecule type" value="Genomic_DNA"/>
</dbReference>
<dbReference type="Gene3D" id="2.40.10.120">
    <property type="match status" value="1"/>
</dbReference>
<dbReference type="Gene3D" id="2.60.120.580">
    <property type="entry name" value="Acetamidase/Formamidase-like domains"/>
    <property type="match status" value="1"/>
</dbReference>
<dbReference type="Gene3D" id="3.10.28.20">
    <property type="entry name" value="Acetamidase/Formamidase-like domains"/>
    <property type="match status" value="1"/>
</dbReference>
<sequence length="291" mass="31524">MIKIDTNMVIYAMDKDNKEAARAKSGDRIRFETLDCFSCEVTSEDQELSGVDFDKVNPATGPLFVEGAMPGDVLKVTIEKIEVVDQGLSMVEKGLGRLGDKIDMPKARMVDVKGDRAYFRGLEFPLNKMVGVIGTAPAGEAIPTGAPHDHGGNMDCTQVKEGAILYLPVNVEGALLALGDLHAAMGDGEVGGCALEINGAVELKVEVVKDFAYKTPMIDVDNKYITIGSRKSIDEASDLALANMADLIMKKTDLDFYDTNMLMTMAVDLISCQVVNPNMTMRAEISKDIFK</sequence>
<dbReference type="PANTHER" id="PTHR31891:SF1">
    <property type="entry name" value="FORMAMIDASE C869.04-RELATED"/>
    <property type="match status" value="1"/>
</dbReference>
<reference evidence="1 2" key="1">
    <citation type="journal article" date="2025" name="Anaerobe">
        <title>Description of Anaerococcus kampingiae sp. nov., Anaerococcus groningensis sp. nov., Anaerococcus martiniensis sp. nov., and Anaerococcus cruorum sp. nov., isolated from human clinical specimens.</title>
        <authorList>
            <person name="Boiten K.E."/>
            <person name="Meijer J."/>
            <person name="van Wezel E.M."/>
            <person name="Veloo A.C.M."/>
        </authorList>
    </citation>
    <scope>NUCLEOTIDE SEQUENCE [LARGE SCALE GENOMIC DNA]</scope>
    <source>
        <strain evidence="1 2">ENR0874</strain>
    </source>
</reference>
<dbReference type="InterPro" id="IPR004304">
    <property type="entry name" value="FmdA_AmdA"/>
</dbReference>
<organism evidence="1 2">
    <name type="scientific">Anaerococcus kampingae</name>
    <dbReference type="NCBI Taxonomy" id="3115614"/>
    <lineage>
        <taxon>Bacteria</taxon>
        <taxon>Bacillati</taxon>
        <taxon>Bacillota</taxon>
        <taxon>Tissierellia</taxon>
        <taxon>Tissierellales</taxon>
        <taxon>Peptoniphilaceae</taxon>
        <taxon>Anaerococcus</taxon>
    </lineage>
</organism>
<name>A0ABW9MAW9_9FIRM</name>